<evidence type="ECO:0000256" key="1">
    <source>
        <dbReference type="SAM" id="MobiDB-lite"/>
    </source>
</evidence>
<dbReference type="SUPFAM" id="SSF50965">
    <property type="entry name" value="Galactose oxidase, central domain"/>
    <property type="match status" value="1"/>
</dbReference>
<feature type="region of interest" description="Disordered" evidence="1">
    <location>
        <begin position="40"/>
        <end position="66"/>
    </location>
</feature>
<dbReference type="Pfam" id="PF01344">
    <property type="entry name" value="Kelch_1"/>
    <property type="match status" value="1"/>
</dbReference>
<protein>
    <submittedName>
        <fullName evidence="2">N-acetylneuraminic acid mutarotase</fullName>
    </submittedName>
</protein>
<gene>
    <name evidence="2" type="ORF">HNQ08_001892</name>
</gene>
<dbReference type="InterPro" id="IPR015915">
    <property type="entry name" value="Kelch-typ_b-propeller"/>
</dbReference>
<dbReference type="Gene3D" id="2.120.10.80">
    <property type="entry name" value="Kelch-type beta propeller"/>
    <property type="match status" value="2"/>
</dbReference>
<name>A0A7W8JTC5_9DEIO</name>
<comment type="caution">
    <text evidence="2">The sequence shown here is derived from an EMBL/GenBank/DDBJ whole genome shotgun (WGS) entry which is preliminary data.</text>
</comment>
<dbReference type="Pfam" id="PF24681">
    <property type="entry name" value="Kelch_KLHDC2_KLHL20_DRC7"/>
    <property type="match status" value="1"/>
</dbReference>
<dbReference type="PANTHER" id="PTHR46773:SF5">
    <property type="entry name" value="OS04G0487100 PROTEIN"/>
    <property type="match status" value="1"/>
</dbReference>
<keyword evidence="3" id="KW-1185">Reference proteome</keyword>
<dbReference type="InterPro" id="IPR053256">
    <property type="entry name" value="Kelch_repeat-containing"/>
</dbReference>
<dbReference type="SUPFAM" id="SSF117281">
    <property type="entry name" value="Kelch motif"/>
    <property type="match status" value="1"/>
</dbReference>
<sequence length="369" mass="38916">MRKQDGRDRKNGGMQDTRGARNWRIWGAALLLTLAACDQPNASQPSAPPQAVGEEPGDAPVPQPQPQLQSWTALAPAPTTLYEGQGGTVGGKLYVFGGFDKNVNNRPIATRAASVYDPAADRWTRLGDIPNFVTHAGVAVDGQSVYLAGGFLGDHPGPETNAVWQYDVAGDTWTPLPGLPMGRGAGALVRLGRELHFFGGVDRDASGRYLSDHADHWVLNLDGTDSWRTAAPMPNPRNHLAGAAMNGLIYAIGGQHLGDEANGNQTEVDVYDPTTDSWQAVSPLPIPLGHITSSTFGWRGRIIVAAGVTVGERESAQVFAYDPATDTWSTLPALPGPRQSPVADVIGDALVVATGATSAGPTDSTFVSR</sequence>
<dbReference type="PANTHER" id="PTHR46773">
    <property type="match status" value="1"/>
</dbReference>
<evidence type="ECO:0000313" key="2">
    <source>
        <dbReference type="EMBL" id="MBB5362794.1"/>
    </source>
</evidence>
<dbReference type="EMBL" id="JACHFL010000004">
    <property type="protein sequence ID" value="MBB5362794.1"/>
    <property type="molecule type" value="Genomic_DNA"/>
</dbReference>
<evidence type="ECO:0000313" key="3">
    <source>
        <dbReference type="Proteomes" id="UP000552709"/>
    </source>
</evidence>
<proteinExistence type="predicted"/>
<dbReference type="InterPro" id="IPR011043">
    <property type="entry name" value="Gal_Oxase/kelch_b-propeller"/>
</dbReference>
<dbReference type="Proteomes" id="UP000552709">
    <property type="component" value="Unassembled WGS sequence"/>
</dbReference>
<dbReference type="AlphaFoldDB" id="A0A7W8JTC5"/>
<dbReference type="RefSeq" id="WP_184130502.1">
    <property type="nucleotide sequence ID" value="NZ_JACHFL010000004.1"/>
</dbReference>
<accession>A0A7W8JTC5</accession>
<dbReference type="InterPro" id="IPR006652">
    <property type="entry name" value="Kelch_1"/>
</dbReference>
<feature type="compositionally biased region" description="Low complexity" evidence="1">
    <location>
        <begin position="40"/>
        <end position="51"/>
    </location>
</feature>
<reference evidence="2 3" key="1">
    <citation type="submission" date="2020-08" db="EMBL/GenBank/DDBJ databases">
        <title>Genomic Encyclopedia of Type Strains, Phase IV (KMG-IV): sequencing the most valuable type-strain genomes for metagenomic binning, comparative biology and taxonomic classification.</title>
        <authorList>
            <person name="Goeker M."/>
        </authorList>
    </citation>
    <scope>NUCLEOTIDE SEQUENCE [LARGE SCALE GENOMIC DNA]</scope>
    <source>
        <strain evidence="2 3">DSM 27939</strain>
    </source>
</reference>
<dbReference type="SMART" id="SM00612">
    <property type="entry name" value="Kelch"/>
    <property type="match status" value="5"/>
</dbReference>
<organism evidence="2 3">
    <name type="scientific">Deinococcus humi</name>
    <dbReference type="NCBI Taxonomy" id="662880"/>
    <lineage>
        <taxon>Bacteria</taxon>
        <taxon>Thermotogati</taxon>
        <taxon>Deinococcota</taxon>
        <taxon>Deinococci</taxon>
        <taxon>Deinococcales</taxon>
        <taxon>Deinococcaceae</taxon>
        <taxon>Deinococcus</taxon>
    </lineage>
</organism>